<dbReference type="AlphaFoldDB" id="A0A9N8L9K3"/>
<sequence>TLPSQKHDYDQSRVTTSTTVIFWRQSLALALSLPARSQICGAGACSLLAFCLPLVRTCCYVSRSGRRRTVCLRVSAFVALTAPGPRNPAFRHALDGFS</sequence>
<reference evidence="1 2" key="1">
    <citation type="submission" date="2020-10" db="EMBL/GenBank/DDBJ databases">
        <authorList>
            <person name="Sedaghatjoo S."/>
        </authorList>
    </citation>
    <scope>NUCLEOTIDE SEQUENCE [LARGE SCALE GENOMIC DNA]</scope>
    <source>
        <strain evidence="1 2">LLFL</strain>
    </source>
</reference>
<evidence type="ECO:0000313" key="2">
    <source>
        <dbReference type="Proteomes" id="UP000836404"/>
    </source>
</evidence>
<gene>
    <name evidence="1" type="ORF">JKILLFL_G1694</name>
</gene>
<protein>
    <submittedName>
        <fullName evidence="1">Uncharacterized protein</fullName>
    </submittedName>
</protein>
<evidence type="ECO:0000313" key="1">
    <source>
        <dbReference type="EMBL" id="CAD6902098.1"/>
    </source>
</evidence>
<keyword evidence="2" id="KW-1185">Reference proteome</keyword>
<accession>A0A9N8L9K3</accession>
<feature type="non-terminal residue" evidence="1">
    <location>
        <position position="1"/>
    </location>
</feature>
<organism evidence="1 2">
    <name type="scientific">Tilletia laevis</name>
    <dbReference type="NCBI Taxonomy" id="157183"/>
    <lineage>
        <taxon>Eukaryota</taxon>
        <taxon>Fungi</taxon>
        <taxon>Dikarya</taxon>
        <taxon>Basidiomycota</taxon>
        <taxon>Ustilaginomycotina</taxon>
        <taxon>Exobasidiomycetes</taxon>
        <taxon>Tilletiales</taxon>
        <taxon>Tilletiaceae</taxon>
        <taxon>Tilletia</taxon>
    </lineage>
</organism>
<dbReference type="EMBL" id="CAJHJF010000465">
    <property type="protein sequence ID" value="CAD6902098.1"/>
    <property type="molecule type" value="Genomic_DNA"/>
</dbReference>
<comment type="caution">
    <text evidence="1">The sequence shown here is derived from an EMBL/GenBank/DDBJ whole genome shotgun (WGS) entry which is preliminary data.</text>
</comment>
<name>A0A9N8L9K3_9BASI</name>
<proteinExistence type="predicted"/>
<dbReference type="Proteomes" id="UP000836404">
    <property type="component" value="Unassembled WGS sequence"/>
</dbReference>